<evidence type="ECO:0000256" key="1">
    <source>
        <dbReference type="ARBA" id="ARBA00004651"/>
    </source>
</evidence>
<dbReference type="KEGG" id="hfv:R50_0476"/>
<dbReference type="PANTHER" id="PTHR43124:SF3">
    <property type="entry name" value="CHLORAMPHENICOL EFFLUX PUMP RV0191"/>
    <property type="match status" value="1"/>
</dbReference>
<dbReference type="PANTHER" id="PTHR43124">
    <property type="entry name" value="PURINE EFFLUX PUMP PBUE"/>
    <property type="match status" value="1"/>
</dbReference>
<keyword evidence="6 7" id="KW-0472">Membrane</keyword>
<dbReference type="InterPro" id="IPR036259">
    <property type="entry name" value="MFS_trans_sf"/>
</dbReference>
<feature type="transmembrane region" description="Helical" evidence="7">
    <location>
        <begin position="181"/>
        <end position="198"/>
    </location>
</feature>
<comment type="subcellular location">
    <subcellularLocation>
        <location evidence="1">Cell membrane</location>
        <topology evidence="1">Multi-pass membrane protein</topology>
    </subcellularLocation>
</comment>
<name>A0A6F8ZEU8_9FIRM</name>
<dbReference type="InterPro" id="IPR011701">
    <property type="entry name" value="MFS"/>
</dbReference>
<reference evidence="9 10" key="1">
    <citation type="submission" date="2020-02" db="EMBL/GenBank/DDBJ databases">
        <authorList>
            <person name="Hogendoorn C."/>
        </authorList>
    </citation>
    <scope>NUCLEOTIDE SEQUENCE [LARGE SCALE GENOMIC DNA]</scope>
    <source>
        <strain evidence="9">R501</strain>
    </source>
</reference>
<feature type="transmembrane region" description="Helical" evidence="7">
    <location>
        <begin position="21"/>
        <end position="40"/>
    </location>
</feature>
<feature type="transmembrane region" description="Helical" evidence="7">
    <location>
        <begin position="329"/>
        <end position="349"/>
    </location>
</feature>
<feature type="transmembrane region" description="Helical" evidence="7">
    <location>
        <begin position="241"/>
        <end position="260"/>
    </location>
</feature>
<feature type="transmembrane region" description="Helical" evidence="7">
    <location>
        <begin position="151"/>
        <end position="175"/>
    </location>
</feature>
<dbReference type="Pfam" id="PF07690">
    <property type="entry name" value="MFS_1"/>
    <property type="match status" value="1"/>
</dbReference>
<feature type="domain" description="Major facilitator superfamily (MFS) profile" evidence="8">
    <location>
        <begin position="236"/>
        <end position="420"/>
    </location>
</feature>
<evidence type="ECO:0000259" key="8">
    <source>
        <dbReference type="PROSITE" id="PS50850"/>
    </source>
</evidence>
<keyword evidence="2" id="KW-0813">Transport</keyword>
<feature type="transmembrane region" description="Helical" evidence="7">
    <location>
        <begin position="304"/>
        <end position="323"/>
    </location>
</feature>
<dbReference type="Proteomes" id="UP000503399">
    <property type="component" value="Chromosome"/>
</dbReference>
<evidence type="ECO:0000256" key="7">
    <source>
        <dbReference type="SAM" id="Phobius"/>
    </source>
</evidence>
<evidence type="ECO:0000256" key="5">
    <source>
        <dbReference type="ARBA" id="ARBA00022989"/>
    </source>
</evidence>
<dbReference type="AlphaFoldDB" id="A0A6F8ZEU8"/>
<dbReference type="GO" id="GO:0022857">
    <property type="term" value="F:transmembrane transporter activity"/>
    <property type="evidence" value="ECO:0007669"/>
    <property type="project" value="InterPro"/>
</dbReference>
<dbReference type="Gene3D" id="1.20.1250.20">
    <property type="entry name" value="MFS general substrate transporter like domains"/>
    <property type="match status" value="1"/>
</dbReference>
<evidence type="ECO:0000256" key="4">
    <source>
        <dbReference type="ARBA" id="ARBA00022692"/>
    </source>
</evidence>
<evidence type="ECO:0000313" key="9">
    <source>
        <dbReference type="EMBL" id="CAB1127982.1"/>
    </source>
</evidence>
<dbReference type="InterPro" id="IPR050189">
    <property type="entry name" value="MFS_Efflux_Transporters"/>
</dbReference>
<keyword evidence="3" id="KW-1003">Cell membrane</keyword>
<dbReference type="EMBL" id="LR778114">
    <property type="protein sequence ID" value="CAB1127982.1"/>
    <property type="molecule type" value="Genomic_DNA"/>
</dbReference>
<keyword evidence="5 7" id="KW-1133">Transmembrane helix</keyword>
<dbReference type="InterPro" id="IPR020846">
    <property type="entry name" value="MFS_dom"/>
</dbReference>
<dbReference type="GO" id="GO:0005886">
    <property type="term" value="C:plasma membrane"/>
    <property type="evidence" value="ECO:0007669"/>
    <property type="project" value="UniProtKB-SubCell"/>
</dbReference>
<keyword evidence="4 7" id="KW-0812">Transmembrane</keyword>
<dbReference type="PROSITE" id="PS50850">
    <property type="entry name" value="MFS"/>
    <property type="match status" value="1"/>
</dbReference>
<sequence length="420" mass="43896">MEATQTEKPVQTPDAAGAPGAAQAAGLVTIVLVLTFLARADSSMMQSNNPLLARHLGAGLAEVGLLTSVYAVSTMAVRFLVSVRLALPAVPRVMRAGFALLVAAVGMVAASPGLGWLAAGIILAGAANALIMPHLLSLAGGLAPPGRREAVLSYYSLALSLSLVLAPVFGTLILTVASIRAVYGLLVAFAAVAAVLMFRSERALSATLAARHPGAADGRVTQPLWPTLRALWHHPYYRADFAGFLLFNLSFTAAMAFGGVDVKSRFHLPYSGVEMVLTSFFVASLLGRVVIARRTRRGGLARKLDWMLASLAVGGAGLVLMGWAPSLAVFLAGFWLLAWPHAVLFPLMSMRIAGYVEPAQLVAANTLLQSSFDIAGIAGPLIVGLMAVRTGIGPGFWAIAVLQGVAMGLLWPSRRRETAA</sequence>
<feature type="transmembrane region" description="Helical" evidence="7">
    <location>
        <begin position="60"/>
        <end position="81"/>
    </location>
</feature>
<gene>
    <name evidence="9" type="ORF">R50_0476</name>
</gene>
<dbReference type="SUPFAM" id="SSF103473">
    <property type="entry name" value="MFS general substrate transporter"/>
    <property type="match status" value="1"/>
</dbReference>
<organism evidence="9 10">
    <name type="scientific">Candidatus Hydrogenisulfobacillus filiaventi</name>
    <dbReference type="NCBI Taxonomy" id="2707344"/>
    <lineage>
        <taxon>Bacteria</taxon>
        <taxon>Bacillati</taxon>
        <taxon>Bacillota</taxon>
        <taxon>Clostridia</taxon>
        <taxon>Eubacteriales</taxon>
        <taxon>Clostridiales Family XVII. Incertae Sedis</taxon>
        <taxon>Candidatus Hydrogenisulfobacillus</taxon>
    </lineage>
</organism>
<keyword evidence="10" id="KW-1185">Reference proteome</keyword>
<evidence type="ECO:0000256" key="3">
    <source>
        <dbReference type="ARBA" id="ARBA00022475"/>
    </source>
</evidence>
<feature type="transmembrane region" description="Helical" evidence="7">
    <location>
        <begin position="272"/>
        <end position="292"/>
    </location>
</feature>
<feature type="transmembrane region" description="Helical" evidence="7">
    <location>
        <begin position="116"/>
        <end position="139"/>
    </location>
</feature>
<protein>
    <submittedName>
        <fullName evidence="9">MFS domain-containing protein</fullName>
    </submittedName>
</protein>
<feature type="transmembrane region" description="Helical" evidence="7">
    <location>
        <begin position="361"/>
        <end position="388"/>
    </location>
</feature>
<evidence type="ECO:0000256" key="6">
    <source>
        <dbReference type="ARBA" id="ARBA00023136"/>
    </source>
</evidence>
<accession>A0A6F8ZEU8</accession>
<feature type="transmembrane region" description="Helical" evidence="7">
    <location>
        <begin position="93"/>
        <end position="110"/>
    </location>
</feature>
<proteinExistence type="predicted"/>
<evidence type="ECO:0000313" key="10">
    <source>
        <dbReference type="Proteomes" id="UP000503399"/>
    </source>
</evidence>
<evidence type="ECO:0000256" key="2">
    <source>
        <dbReference type="ARBA" id="ARBA00022448"/>
    </source>
</evidence>
<feature type="transmembrane region" description="Helical" evidence="7">
    <location>
        <begin position="394"/>
        <end position="411"/>
    </location>
</feature>